<evidence type="ECO:0000256" key="3">
    <source>
        <dbReference type="ARBA" id="ARBA00022912"/>
    </source>
</evidence>
<dbReference type="GO" id="GO:0004741">
    <property type="term" value="F:[pyruvate dehydrogenase (acetyl-transferring)]-phosphatase activity"/>
    <property type="evidence" value="ECO:0007669"/>
    <property type="project" value="TreeGrafter"/>
</dbReference>
<dbReference type="Gene3D" id="3.60.40.10">
    <property type="entry name" value="PPM-type phosphatase domain"/>
    <property type="match status" value="1"/>
</dbReference>
<evidence type="ECO:0000313" key="7">
    <source>
        <dbReference type="Proteomes" id="UP000193648"/>
    </source>
</evidence>
<evidence type="ECO:0000256" key="1">
    <source>
        <dbReference type="ARBA" id="ARBA00022723"/>
    </source>
</evidence>
<dbReference type="CDD" id="cd00143">
    <property type="entry name" value="PP2Cc"/>
    <property type="match status" value="1"/>
</dbReference>
<dbReference type="PROSITE" id="PS51746">
    <property type="entry name" value="PPM_2"/>
    <property type="match status" value="1"/>
</dbReference>
<dbReference type="SUPFAM" id="SSF81606">
    <property type="entry name" value="PP2C-like"/>
    <property type="match status" value="1"/>
</dbReference>
<evidence type="ECO:0000259" key="5">
    <source>
        <dbReference type="PROSITE" id="PS51746"/>
    </source>
</evidence>
<evidence type="ECO:0000313" key="6">
    <source>
        <dbReference type="EMBL" id="ORY97049.1"/>
    </source>
</evidence>
<dbReference type="GO" id="GO:0005739">
    <property type="term" value="C:mitochondrion"/>
    <property type="evidence" value="ECO:0007669"/>
    <property type="project" value="TreeGrafter"/>
</dbReference>
<dbReference type="STRING" id="64571.A0A1Y2GA57"/>
<evidence type="ECO:0000256" key="4">
    <source>
        <dbReference type="RuleBase" id="RU003465"/>
    </source>
</evidence>
<evidence type="ECO:0000256" key="2">
    <source>
        <dbReference type="ARBA" id="ARBA00022801"/>
    </source>
</evidence>
<comment type="similarity">
    <text evidence="4">Belongs to the PP2C family.</text>
</comment>
<dbReference type="SMART" id="SM00332">
    <property type="entry name" value="PP2Cc"/>
    <property type="match status" value="1"/>
</dbReference>
<dbReference type="InterPro" id="IPR001932">
    <property type="entry name" value="PPM-type_phosphatase-like_dom"/>
</dbReference>
<dbReference type="Proteomes" id="UP000193648">
    <property type="component" value="Unassembled WGS sequence"/>
</dbReference>
<dbReference type="OrthoDB" id="420076at2759"/>
<accession>A0A1Y2GA57</accession>
<dbReference type="AlphaFoldDB" id="A0A1Y2GA57"/>
<proteinExistence type="inferred from homology"/>
<dbReference type="Pfam" id="PF00481">
    <property type="entry name" value="PP2C"/>
    <property type="match status" value="1"/>
</dbReference>
<name>A0A1Y2GA57_9FUNG</name>
<dbReference type="InterPro" id="IPR000222">
    <property type="entry name" value="PP2C_BS"/>
</dbReference>
<dbReference type="InterPro" id="IPR036457">
    <property type="entry name" value="PPM-type-like_dom_sf"/>
</dbReference>
<dbReference type="GO" id="GO:0046872">
    <property type="term" value="F:metal ion binding"/>
    <property type="evidence" value="ECO:0007669"/>
    <property type="project" value="UniProtKB-KW"/>
</dbReference>
<feature type="domain" description="PPM-type phosphatase" evidence="5">
    <location>
        <begin position="53"/>
        <end position="427"/>
    </location>
</feature>
<dbReference type="PANTHER" id="PTHR13832">
    <property type="entry name" value="PROTEIN PHOSPHATASE 2C"/>
    <property type="match status" value="1"/>
</dbReference>
<dbReference type="FunCoup" id="A0A1Y2GA57">
    <property type="interactions" value="224"/>
</dbReference>
<dbReference type="PANTHER" id="PTHR13832:SF792">
    <property type="entry name" value="GM14286P"/>
    <property type="match status" value="1"/>
</dbReference>
<organism evidence="6 7">
    <name type="scientific">Lobosporangium transversale</name>
    <dbReference type="NCBI Taxonomy" id="64571"/>
    <lineage>
        <taxon>Eukaryota</taxon>
        <taxon>Fungi</taxon>
        <taxon>Fungi incertae sedis</taxon>
        <taxon>Mucoromycota</taxon>
        <taxon>Mortierellomycotina</taxon>
        <taxon>Mortierellomycetes</taxon>
        <taxon>Mortierellales</taxon>
        <taxon>Mortierellaceae</taxon>
        <taxon>Lobosporangium</taxon>
    </lineage>
</organism>
<dbReference type="InterPro" id="IPR015655">
    <property type="entry name" value="PP2C"/>
</dbReference>
<dbReference type="PROSITE" id="PS01032">
    <property type="entry name" value="PPM_1"/>
    <property type="match status" value="1"/>
</dbReference>
<sequence>MLTPEQVEQQLTRNQLSFKVATQDSDRKNRPKQEVILGYCINQVASNNPIEDDLSCHAIRGEDGEIEKVFFGVFDGHGGWCCSQKVAQELAPTVAMELEHVKDPHDVIAVMDAIENGFLKLDHKIVNETVQQVLESPSRPLACSSLLPAIAGSCALMAYVDIKERDLYVACTGDSRAVLGVRQPSDTKDGHSWSAVPLSFDQTGRNRWEVRRLQEEHPGEENTVVMRGRVLGGLEPTRAFGDARYKWTLDIQERVFRLFPSYRQPHRNYHTPPYVTAKPVVKHHKLRPEDQFLVMATDGLWDKLTSDEVIQLVGALVDGKKGQEQSILDRKDNKISTKVKAMLGTVTGKRGDQNEEETELTPANLAPKGPISQVRQFTFKDPSNASTHLVRNALGGGDDDKLAATLSIPAPMSRVYRDDITVTVIFFGNQDSTFDFLEASDSDGFVDI</sequence>
<dbReference type="InParanoid" id="A0A1Y2GA57"/>
<keyword evidence="1" id="KW-0479">Metal-binding</keyword>
<keyword evidence="2 4" id="KW-0378">Hydrolase</keyword>
<reference evidence="6 7" key="1">
    <citation type="submission" date="2016-07" db="EMBL/GenBank/DDBJ databases">
        <title>Pervasive Adenine N6-methylation of Active Genes in Fungi.</title>
        <authorList>
            <consortium name="DOE Joint Genome Institute"/>
            <person name="Mondo S.J."/>
            <person name="Dannebaum R.O."/>
            <person name="Kuo R.C."/>
            <person name="Labutti K."/>
            <person name="Haridas S."/>
            <person name="Kuo A."/>
            <person name="Salamov A."/>
            <person name="Ahrendt S.R."/>
            <person name="Lipzen A."/>
            <person name="Sullivan W."/>
            <person name="Andreopoulos W.B."/>
            <person name="Clum A."/>
            <person name="Lindquist E."/>
            <person name="Daum C."/>
            <person name="Ramamoorthy G.K."/>
            <person name="Gryganskyi A."/>
            <person name="Culley D."/>
            <person name="Magnuson J.K."/>
            <person name="James T.Y."/>
            <person name="O'Malley M.A."/>
            <person name="Stajich J.E."/>
            <person name="Spatafora J.W."/>
            <person name="Visel A."/>
            <person name="Grigoriev I.V."/>
        </authorList>
    </citation>
    <scope>NUCLEOTIDE SEQUENCE [LARGE SCALE GENOMIC DNA]</scope>
    <source>
        <strain evidence="6 7">NRRL 3116</strain>
    </source>
</reference>
<dbReference type="EMBL" id="MCFF01000075">
    <property type="protein sequence ID" value="ORY97049.1"/>
    <property type="molecule type" value="Genomic_DNA"/>
</dbReference>
<keyword evidence="7" id="KW-1185">Reference proteome</keyword>
<protein>
    <submittedName>
        <fullName evidence="6">Phosphatase 2C-like domain-containing protein</fullName>
    </submittedName>
</protein>
<dbReference type="RefSeq" id="XP_021875595.1">
    <property type="nucleotide sequence ID" value="XM_022027211.1"/>
</dbReference>
<keyword evidence="3 4" id="KW-0904">Protein phosphatase</keyword>
<comment type="caution">
    <text evidence="6">The sequence shown here is derived from an EMBL/GenBank/DDBJ whole genome shotgun (WGS) entry which is preliminary data.</text>
</comment>
<gene>
    <name evidence="6" type="ORF">BCR41DRAFT_379355</name>
</gene>
<dbReference type="GeneID" id="33569054"/>